<evidence type="ECO:0000313" key="3">
    <source>
        <dbReference type="Proteomes" id="UP000314294"/>
    </source>
</evidence>
<feature type="region of interest" description="Disordered" evidence="1">
    <location>
        <begin position="138"/>
        <end position="160"/>
    </location>
</feature>
<feature type="compositionally biased region" description="Basic and acidic residues" evidence="1">
    <location>
        <begin position="140"/>
        <end position="151"/>
    </location>
</feature>
<gene>
    <name evidence="2" type="ORF">EYF80_047555</name>
</gene>
<dbReference type="Proteomes" id="UP000314294">
    <property type="component" value="Unassembled WGS sequence"/>
</dbReference>
<comment type="caution">
    <text evidence="2">The sequence shown here is derived from an EMBL/GenBank/DDBJ whole genome shotgun (WGS) entry which is preliminary data.</text>
</comment>
<protein>
    <submittedName>
        <fullName evidence="2">Uncharacterized protein</fullName>
    </submittedName>
</protein>
<feature type="region of interest" description="Disordered" evidence="1">
    <location>
        <begin position="52"/>
        <end position="81"/>
    </location>
</feature>
<organism evidence="2 3">
    <name type="scientific">Liparis tanakae</name>
    <name type="common">Tanaka's snailfish</name>
    <dbReference type="NCBI Taxonomy" id="230148"/>
    <lineage>
        <taxon>Eukaryota</taxon>
        <taxon>Metazoa</taxon>
        <taxon>Chordata</taxon>
        <taxon>Craniata</taxon>
        <taxon>Vertebrata</taxon>
        <taxon>Euteleostomi</taxon>
        <taxon>Actinopterygii</taxon>
        <taxon>Neopterygii</taxon>
        <taxon>Teleostei</taxon>
        <taxon>Neoteleostei</taxon>
        <taxon>Acanthomorphata</taxon>
        <taxon>Eupercaria</taxon>
        <taxon>Perciformes</taxon>
        <taxon>Cottioidei</taxon>
        <taxon>Cottales</taxon>
        <taxon>Liparidae</taxon>
        <taxon>Liparis</taxon>
    </lineage>
</organism>
<name>A0A4Z2FN36_9TELE</name>
<evidence type="ECO:0000313" key="2">
    <source>
        <dbReference type="EMBL" id="TNN42260.1"/>
    </source>
</evidence>
<accession>A0A4Z2FN36</accession>
<dbReference type="EMBL" id="SRLO01001049">
    <property type="protein sequence ID" value="TNN42260.1"/>
    <property type="molecule type" value="Genomic_DNA"/>
</dbReference>
<dbReference type="AlphaFoldDB" id="A0A4Z2FN36"/>
<proteinExistence type="predicted"/>
<reference evidence="2 3" key="1">
    <citation type="submission" date="2019-03" db="EMBL/GenBank/DDBJ databases">
        <title>First draft genome of Liparis tanakae, snailfish: a comprehensive survey of snailfish specific genes.</title>
        <authorList>
            <person name="Kim W."/>
            <person name="Song I."/>
            <person name="Jeong J.-H."/>
            <person name="Kim D."/>
            <person name="Kim S."/>
            <person name="Ryu S."/>
            <person name="Song J.Y."/>
            <person name="Lee S.K."/>
        </authorList>
    </citation>
    <scope>NUCLEOTIDE SEQUENCE [LARGE SCALE GENOMIC DNA]</scope>
    <source>
        <tissue evidence="2">Muscle</tissue>
    </source>
</reference>
<sequence length="182" mass="21045">MKRTQLLVVGSRSLVPSVLRQHRGILNKAGERRVVVVVVVVVASHHHFGVHTHRTHGNWSEEGKPRMRRRQSKQEGGRLTTSRSQYFSSVALTQNYEREYFEYFFRHGPPHWDKHDTDSRSSRSNTHLVARLNQQISLDMPRRDEPIRSDPIRAGALSPACTRSRLSQTNRLSSLRLQPFGF</sequence>
<keyword evidence="3" id="KW-1185">Reference proteome</keyword>
<evidence type="ECO:0000256" key="1">
    <source>
        <dbReference type="SAM" id="MobiDB-lite"/>
    </source>
</evidence>